<dbReference type="InParanoid" id="A0A3P8YG36"/>
<feature type="domain" description="C2H2-type" evidence="8">
    <location>
        <begin position="595"/>
        <end position="622"/>
    </location>
</feature>
<dbReference type="OMA" id="NGSQCAE"/>
<reference evidence="9" key="2">
    <citation type="submission" date="2020-02" db="EMBL/GenBank/DDBJ databases">
        <title>Esox lucius (northern pike) genome, fEsoLuc1, primary haplotype.</title>
        <authorList>
            <person name="Myers G."/>
            <person name="Karagic N."/>
            <person name="Meyer A."/>
            <person name="Pippel M."/>
            <person name="Reichard M."/>
            <person name="Winkler S."/>
            <person name="Tracey A."/>
            <person name="Sims Y."/>
            <person name="Howe K."/>
            <person name="Rhie A."/>
            <person name="Formenti G."/>
            <person name="Durbin R."/>
            <person name="Fedrigo O."/>
            <person name="Jarvis E.D."/>
        </authorList>
    </citation>
    <scope>NUCLEOTIDE SEQUENCE [LARGE SCALE GENOMIC DNA]</scope>
</reference>
<reference evidence="9" key="4">
    <citation type="submission" date="2025-09" db="UniProtKB">
        <authorList>
            <consortium name="Ensembl"/>
        </authorList>
    </citation>
    <scope>IDENTIFICATION</scope>
</reference>
<dbReference type="Pfam" id="PF00096">
    <property type="entry name" value="zf-C2H2"/>
    <property type="match status" value="2"/>
</dbReference>
<dbReference type="SMART" id="SM00355">
    <property type="entry name" value="ZnF_C2H2"/>
    <property type="match status" value="4"/>
</dbReference>
<dbReference type="GeneTree" id="ENSGT00940000163608"/>
<sequence>MKAEDGTGNGESDGTQIRNGSPILLQMPLICHTAKAEGAGGKKGDDQRLTPPLQPPSRCLSGNGRPAEEGGVERAEAWKGRGEKKQEEGGVALDLSLPKKRESKDRRLWHESSLLMEVDEVEGDGDRDVVEEDDGDEYESILRIDGADILGGPLLSPTFCSTSMFPFLSSLDSDCEGLLLIDDQGIPYTLTPEGHKVPQIDQLKRASPQTGQSLAPSNSVVVSSDMAAPGATQLSQSLVTPPTHNHNLCPAPLTSTNPSQNEEHMKNTEPLTTTELSQNVGPCKVVDSDVKAVCEARVMGSVLPHPPTHPIQILPSSSLQLSTPLAKTDTNPGLAFTLPLSLIQNSPGASASMLLLLSTSTSSQSFSTSTPIALIDPSTGQLSQITASSLSSLSLSSPLPLSVSPGQIVTSESSLPAVLSQPVIRGPPDNPVAVLSRVTPSMNPVTPLTPFSAASSTPKQPIAEESSNALPVNSPLITRSSESDPDPQSLSTEEKQMVTTPNRSPPTNASLLTHPQSPSMTFDPSIEAVNQSTAPESERSSLPWNDHLYFSSTAPPSPPLVTVVPSGTPRNLEPLDPLDLVSPGSPPSTGPRRVLYCPLCPRIFYYVSDLERHSITHSQNKPHVCLQCGKAFKRSSHLQRHNHIHTGQRNFVCPICSKRFREAGELQRHQRVHTGEKPYQCSLCHTRFAERNTLRRHTKRKHPYHQAAVDMLTEGGDGRGAGEGEEETEEWYSSTVSNLENSDSEPDSEVIS</sequence>
<dbReference type="Gene3D" id="3.30.160.60">
    <property type="entry name" value="Classic Zinc Finger"/>
    <property type="match status" value="3"/>
</dbReference>
<keyword evidence="1" id="KW-0479">Metal-binding</keyword>
<keyword evidence="2" id="KW-0677">Repeat</keyword>
<keyword evidence="5" id="KW-0539">Nucleus</keyword>
<feature type="compositionally biased region" description="Polar residues" evidence="7">
    <location>
        <begin position="731"/>
        <end position="741"/>
    </location>
</feature>
<dbReference type="InterPro" id="IPR050331">
    <property type="entry name" value="Zinc_finger"/>
</dbReference>
<feature type="compositionally biased region" description="Acidic residues" evidence="7">
    <location>
        <begin position="742"/>
        <end position="752"/>
    </location>
</feature>
<organism evidence="9 10">
    <name type="scientific">Esox lucius</name>
    <name type="common">Northern pike</name>
    <dbReference type="NCBI Taxonomy" id="8010"/>
    <lineage>
        <taxon>Eukaryota</taxon>
        <taxon>Metazoa</taxon>
        <taxon>Chordata</taxon>
        <taxon>Craniata</taxon>
        <taxon>Vertebrata</taxon>
        <taxon>Euteleostomi</taxon>
        <taxon>Actinopterygii</taxon>
        <taxon>Neopterygii</taxon>
        <taxon>Teleostei</taxon>
        <taxon>Protacanthopterygii</taxon>
        <taxon>Esociformes</taxon>
        <taxon>Esocidae</taxon>
        <taxon>Esox</taxon>
    </lineage>
</organism>
<evidence type="ECO:0000259" key="8">
    <source>
        <dbReference type="PROSITE" id="PS50157"/>
    </source>
</evidence>
<feature type="domain" description="C2H2-type" evidence="8">
    <location>
        <begin position="651"/>
        <end position="678"/>
    </location>
</feature>
<dbReference type="PANTHER" id="PTHR16515">
    <property type="entry name" value="PR DOMAIN ZINC FINGER PROTEIN"/>
    <property type="match status" value="1"/>
</dbReference>
<feature type="domain" description="C2H2-type" evidence="8">
    <location>
        <begin position="623"/>
        <end position="650"/>
    </location>
</feature>
<keyword evidence="4" id="KW-0862">Zinc</keyword>
<protein>
    <recommendedName>
        <fullName evidence="8">C2H2-type domain-containing protein</fullName>
    </recommendedName>
</protein>
<feature type="compositionally biased region" description="Polar residues" evidence="7">
    <location>
        <begin position="10"/>
        <end position="19"/>
    </location>
</feature>
<feature type="compositionally biased region" description="Polar residues" evidence="7">
    <location>
        <begin position="452"/>
        <end position="543"/>
    </location>
</feature>
<feature type="region of interest" description="Disordered" evidence="7">
    <location>
        <begin position="565"/>
        <end position="587"/>
    </location>
</feature>
<feature type="region of interest" description="Disordered" evidence="7">
    <location>
        <begin position="443"/>
        <end position="549"/>
    </location>
</feature>
<evidence type="ECO:0000256" key="1">
    <source>
        <dbReference type="ARBA" id="ARBA00022723"/>
    </source>
</evidence>
<evidence type="ECO:0000256" key="5">
    <source>
        <dbReference type="ARBA" id="ARBA00023242"/>
    </source>
</evidence>
<evidence type="ECO:0000256" key="2">
    <source>
        <dbReference type="ARBA" id="ARBA00022737"/>
    </source>
</evidence>
<keyword evidence="3 6" id="KW-0863">Zinc-finger</keyword>
<reference evidence="9" key="3">
    <citation type="submission" date="2025-08" db="UniProtKB">
        <authorList>
            <consortium name="Ensembl"/>
        </authorList>
    </citation>
    <scope>IDENTIFICATION</scope>
</reference>
<feature type="region of interest" description="Disordered" evidence="7">
    <location>
        <begin position="35"/>
        <end position="96"/>
    </location>
</feature>
<evidence type="ECO:0000256" key="3">
    <source>
        <dbReference type="ARBA" id="ARBA00022771"/>
    </source>
</evidence>
<dbReference type="RefSeq" id="XP_019896281.2">
    <property type="nucleotide sequence ID" value="XM_020040722.2"/>
</dbReference>
<reference evidence="10" key="1">
    <citation type="journal article" date="2014" name="PLoS ONE">
        <title>The genome and linkage map of the northern pike (Esox lucius): conserved synteny revealed between the salmonid sister group and the Neoteleostei.</title>
        <authorList>
            <person name="Rondeau E.B."/>
            <person name="Minkley D.R."/>
            <person name="Leong J.S."/>
            <person name="Messmer A.M."/>
            <person name="Jantzen J.R."/>
            <person name="von Schalburg K.R."/>
            <person name="Lemon C."/>
            <person name="Bird N.H."/>
            <person name="Koop B.F."/>
        </authorList>
    </citation>
    <scope>NUCLEOTIDE SEQUENCE</scope>
</reference>
<dbReference type="Bgee" id="ENSELUG00000015468">
    <property type="expression patterns" value="Expressed in embryo and 12 other cell types or tissues"/>
</dbReference>
<dbReference type="GO" id="GO:0008270">
    <property type="term" value="F:zinc ion binding"/>
    <property type="evidence" value="ECO:0007669"/>
    <property type="project" value="UniProtKB-KW"/>
</dbReference>
<accession>A0A3P8YG36</accession>
<dbReference type="InterPro" id="IPR036236">
    <property type="entry name" value="Znf_C2H2_sf"/>
</dbReference>
<proteinExistence type="predicted"/>
<dbReference type="FunFam" id="3.30.160.60:FF:000702">
    <property type="entry name" value="Transcription factor E4F1 isoform 1"/>
    <property type="match status" value="1"/>
</dbReference>
<dbReference type="OrthoDB" id="3437960at2759"/>
<evidence type="ECO:0000256" key="7">
    <source>
        <dbReference type="SAM" id="MobiDB-lite"/>
    </source>
</evidence>
<dbReference type="GO" id="GO:0005634">
    <property type="term" value="C:nucleus"/>
    <property type="evidence" value="ECO:0007669"/>
    <property type="project" value="TreeGrafter"/>
</dbReference>
<dbReference type="RefSeq" id="XP_019896280.2">
    <property type="nucleotide sequence ID" value="XM_020040721.3"/>
</dbReference>
<evidence type="ECO:0000256" key="4">
    <source>
        <dbReference type="ARBA" id="ARBA00022833"/>
    </source>
</evidence>
<dbReference type="GO" id="GO:0010468">
    <property type="term" value="P:regulation of gene expression"/>
    <property type="evidence" value="ECO:0007669"/>
    <property type="project" value="TreeGrafter"/>
</dbReference>
<evidence type="ECO:0000256" key="6">
    <source>
        <dbReference type="PROSITE-ProRule" id="PRU00042"/>
    </source>
</evidence>
<evidence type="ECO:0000313" key="10">
    <source>
        <dbReference type="Proteomes" id="UP000265140"/>
    </source>
</evidence>
<dbReference type="SUPFAM" id="SSF57667">
    <property type="entry name" value="beta-beta-alpha zinc fingers"/>
    <property type="match status" value="2"/>
</dbReference>
<feature type="compositionally biased region" description="Basic and acidic residues" evidence="7">
    <location>
        <begin position="66"/>
        <end position="88"/>
    </location>
</feature>
<dbReference type="PROSITE" id="PS00028">
    <property type="entry name" value="ZINC_FINGER_C2H2_1"/>
    <property type="match status" value="4"/>
</dbReference>
<evidence type="ECO:0000313" key="9">
    <source>
        <dbReference type="Ensembl" id="ENSELUP00000015529.2"/>
    </source>
</evidence>
<dbReference type="FunFam" id="3.30.160.60:FF:000352">
    <property type="entry name" value="zinc finger protein 3 homolog"/>
    <property type="match status" value="1"/>
</dbReference>
<feature type="region of interest" description="Disordered" evidence="7">
    <location>
        <begin position="1"/>
        <end position="23"/>
    </location>
</feature>
<dbReference type="KEGG" id="els:105019018"/>
<feature type="domain" description="C2H2-type" evidence="8">
    <location>
        <begin position="679"/>
        <end position="707"/>
    </location>
</feature>
<dbReference type="FunFam" id="3.30.160.60:FF:000100">
    <property type="entry name" value="Zinc finger 45-like"/>
    <property type="match status" value="1"/>
</dbReference>
<dbReference type="PROSITE" id="PS50157">
    <property type="entry name" value="ZINC_FINGER_C2H2_2"/>
    <property type="match status" value="4"/>
</dbReference>
<dbReference type="Ensembl" id="ENSELUT00000024639.3">
    <property type="protein sequence ID" value="ENSELUP00000015529.2"/>
    <property type="gene ID" value="ENSELUG00000015468.3"/>
</dbReference>
<name>A0A3P8YG36_ESOLU</name>
<dbReference type="InterPro" id="IPR013087">
    <property type="entry name" value="Znf_C2H2_type"/>
</dbReference>
<feature type="region of interest" description="Disordered" evidence="7">
    <location>
        <begin position="712"/>
        <end position="752"/>
    </location>
</feature>
<dbReference type="PANTHER" id="PTHR16515:SF60">
    <property type="entry name" value="ZINC FINGER PROTEIN 436"/>
    <property type="match status" value="1"/>
</dbReference>
<dbReference type="GeneID" id="105019018"/>
<dbReference type="AlphaFoldDB" id="A0A3P8YG36"/>
<keyword evidence="10" id="KW-1185">Reference proteome</keyword>
<dbReference type="Proteomes" id="UP000265140">
    <property type="component" value="Chromosome 20"/>
</dbReference>